<evidence type="ECO:0000313" key="6">
    <source>
        <dbReference type="Ensembl" id="ENSEBUP00000007544.1"/>
    </source>
</evidence>
<dbReference type="GeneTree" id="ENSGT01030000234571"/>
<feature type="region of interest" description="Disordered" evidence="3">
    <location>
        <begin position="36"/>
        <end position="72"/>
    </location>
</feature>
<dbReference type="InterPro" id="IPR000219">
    <property type="entry name" value="DH_dom"/>
</dbReference>
<dbReference type="Pfam" id="PF00018">
    <property type="entry name" value="SH3_1"/>
    <property type="match status" value="1"/>
</dbReference>
<dbReference type="SMART" id="SM00326">
    <property type="entry name" value="SH3"/>
    <property type="match status" value="1"/>
</dbReference>
<reference evidence="6" key="2">
    <citation type="submission" date="2025-09" db="UniProtKB">
        <authorList>
            <consortium name="Ensembl"/>
        </authorList>
    </citation>
    <scope>IDENTIFICATION</scope>
</reference>
<reference evidence="6" key="1">
    <citation type="submission" date="2025-08" db="UniProtKB">
        <authorList>
            <consortium name="Ensembl"/>
        </authorList>
    </citation>
    <scope>IDENTIFICATION</scope>
</reference>
<protein>
    <submittedName>
        <fullName evidence="6">Uncharacterized protein</fullName>
    </submittedName>
</protein>
<accession>A0A8C4NJ78</accession>
<keyword evidence="7" id="KW-1185">Reference proteome</keyword>
<dbReference type="InterPro" id="IPR035899">
    <property type="entry name" value="DBL_dom_sf"/>
</dbReference>
<evidence type="ECO:0000259" key="4">
    <source>
        <dbReference type="PROSITE" id="PS50002"/>
    </source>
</evidence>
<keyword evidence="1 2" id="KW-0728">SH3 domain</keyword>
<dbReference type="InterPro" id="IPR047271">
    <property type="entry name" value="Ephexin-like"/>
</dbReference>
<dbReference type="OMA" id="CDYRTLC"/>
<dbReference type="PROSITE" id="PS50010">
    <property type="entry name" value="DH_2"/>
    <property type="match status" value="1"/>
</dbReference>
<dbReference type="InterPro" id="IPR001452">
    <property type="entry name" value="SH3_domain"/>
</dbReference>
<dbReference type="SMART" id="SM00325">
    <property type="entry name" value="RhoGEF"/>
    <property type="match status" value="1"/>
</dbReference>
<feature type="domain" description="DH" evidence="5">
    <location>
        <begin position="105"/>
        <end position="256"/>
    </location>
</feature>
<proteinExistence type="predicted"/>
<dbReference type="PANTHER" id="PTHR12845">
    <property type="entry name" value="GUANINE NUCLEOTIDE EXCHANGE FACTOR"/>
    <property type="match status" value="1"/>
</dbReference>
<dbReference type="AlphaFoldDB" id="A0A8C4NJ78"/>
<dbReference type="SUPFAM" id="SSF50044">
    <property type="entry name" value="SH3-domain"/>
    <property type="match status" value="1"/>
</dbReference>
<sequence>MCPSENTHTVSLRVVRRASRVEPLYQQYRRIAHSREIRQQRRAPSFKRELLRPGSKQQSSPGGDSPAPQERKSHFGVMGASTLWQGLPKVLASGLLECLSAEEIKRQEAMFELVTSEASYLRSMNVMFELFVQSPDLAALLSAHDRRILFSNLPDVREASERFLEYLEDRVEENPQISDVSDIVLQHSQQSFKCYISYVTNQPYQEQAYQQLCHENPQFLQIMSRLQDDPRCERLPFMSFLILPFQRITRLKLLVEHCLDKDSSFLFQAIGIISQSRWLLKRGELFEIMVEKSILSNSKGKTSLKPLHLLLFNDLLLITKKRYCLFCSVGLKLYLPPRKQTMGNRFMRTGVRFFSCIEKNHNTFSTLQLLSRMRLAIFFSSSDCPQVQCIHTYSGQQADELSLEEADVVNVTRKTPDGWMQGMRLSDGEQGWFPKSYVEEITNHHVRARNLRERFRVMCVAQRLQSQRFDS</sequence>
<feature type="domain" description="SH3" evidence="4">
    <location>
        <begin position="382"/>
        <end position="443"/>
    </location>
</feature>
<dbReference type="Proteomes" id="UP000694388">
    <property type="component" value="Unplaced"/>
</dbReference>
<name>A0A8C4NJ78_EPTBU</name>
<dbReference type="Gene3D" id="1.20.900.10">
    <property type="entry name" value="Dbl homology (DH) domain"/>
    <property type="match status" value="1"/>
</dbReference>
<dbReference type="Gene3D" id="2.30.30.40">
    <property type="entry name" value="SH3 Domains"/>
    <property type="match status" value="1"/>
</dbReference>
<dbReference type="CDD" id="cd11793">
    <property type="entry name" value="SH3_ephexin1_like"/>
    <property type="match status" value="1"/>
</dbReference>
<dbReference type="CDD" id="cd00160">
    <property type="entry name" value="RhoGEF"/>
    <property type="match status" value="1"/>
</dbReference>
<dbReference type="Pfam" id="PF00621">
    <property type="entry name" value="RhoGEF"/>
    <property type="match status" value="1"/>
</dbReference>
<dbReference type="InterPro" id="IPR036028">
    <property type="entry name" value="SH3-like_dom_sf"/>
</dbReference>
<dbReference type="SUPFAM" id="SSF48065">
    <property type="entry name" value="DBL homology domain (DH-domain)"/>
    <property type="match status" value="1"/>
</dbReference>
<dbReference type="SUPFAM" id="SSF50729">
    <property type="entry name" value="PH domain-like"/>
    <property type="match status" value="1"/>
</dbReference>
<evidence type="ECO:0000256" key="2">
    <source>
        <dbReference type="PROSITE-ProRule" id="PRU00192"/>
    </source>
</evidence>
<dbReference type="Ensembl" id="ENSEBUT00000008029.1">
    <property type="protein sequence ID" value="ENSEBUP00000007544.1"/>
    <property type="gene ID" value="ENSEBUG00000004897.1"/>
</dbReference>
<dbReference type="PANTHER" id="PTHR12845:SF5">
    <property type="entry name" value="EPHEXIN, ISOFORM D"/>
    <property type="match status" value="1"/>
</dbReference>
<dbReference type="GO" id="GO:0005085">
    <property type="term" value="F:guanyl-nucleotide exchange factor activity"/>
    <property type="evidence" value="ECO:0007669"/>
    <property type="project" value="InterPro"/>
</dbReference>
<evidence type="ECO:0000256" key="1">
    <source>
        <dbReference type="ARBA" id="ARBA00022443"/>
    </source>
</evidence>
<evidence type="ECO:0000259" key="5">
    <source>
        <dbReference type="PROSITE" id="PS50010"/>
    </source>
</evidence>
<evidence type="ECO:0000313" key="7">
    <source>
        <dbReference type="Proteomes" id="UP000694388"/>
    </source>
</evidence>
<dbReference type="PROSITE" id="PS50002">
    <property type="entry name" value="SH3"/>
    <property type="match status" value="1"/>
</dbReference>
<organism evidence="6 7">
    <name type="scientific">Eptatretus burgeri</name>
    <name type="common">Inshore hagfish</name>
    <dbReference type="NCBI Taxonomy" id="7764"/>
    <lineage>
        <taxon>Eukaryota</taxon>
        <taxon>Metazoa</taxon>
        <taxon>Chordata</taxon>
        <taxon>Craniata</taxon>
        <taxon>Vertebrata</taxon>
        <taxon>Cyclostomata</taxon>
        <taxon>Myxini</taxon>
        <taxon>Myxiniformes</taxon>
        <taxon>Myxinidae</taxon>
        <taxon>Eptatretinae</taxon>
        <taxon>Eptatretus</taxon>
    </lineage>
</organism>
<evidence type="ECO:0000256" key="3">
    <source>
        <dbReference type="SAM" id="MobiDB-lite"/>
    </source>
</evidence>